<keyword evidence="2" id="KW-0560">Oxidoreductase</keyword>
<dbReference type="InterPro" id="IPR020904">
    <property type="entry name" value="Sc_DH/Rdtase_CS"/>
</dbReference>
<comment type="caution">
    <text evidence="4">The sequence shown here is derived from an EMBL/GenBank/DDBJ whole genome shotgun (WGS) entry which is preliminary data.</text>
</comment>
<dbReference type="PROSITE" id="PS00061">
    <property type="entry name" value="ADH_SHORT"/>
    <property type="match status" value="1"/>
</dbReference>
<dbReference type="PANTHER" id="PTHR43976:SF16">
    <property type="entry name" value="SHORT-CHAIN DEHYDROGENASE_REDUCTASE FAMILY PROTEIN"/>
    <property type="match status" value="1"/>
</dbReference>
<dbReference type="PRINTS" id="PR00080">
    <property type="entry name" value="SDRFAMILY"/>
</dbReference>
<dbReference type="PANTHER" id="PTHR43976">
    <property type="entry name" value="SHORT CHAIN DEHYDROGENASE"/>
    <property type="match status" value="1"/>
</dbReference>
<dbReference type="InterPro" id="IPR036291">
    <property type="entry name" value="NAD(P)-bd_dom_sf"/>
</dbReference>
<evidence type="ECO:0000256" key="3">
    <source>
        <dbReference type="RuleBase" id="RU000363"/>
    </source>
</evidence>
<dbReference type="EMBL" id="PUIO01000033">
    <property type="protein sequence ID" value="PQP21982.1"/>
    <property type="molecule type" value="Genomic_DNA"/>
</dbReference>
<dbReference type="SUPFAM" id="SSF51735">
    <property type="entry name" value="NAD(P)-binding Rossmann-fold domains"/>
    <property type="match status" value="1"/>
</dbReference>
<name>A0A2S8J624_RHOOP</name>
<accession>A0A2S8J624</accession>
<reference evidence="5" key="1">
    <citation type="submission" date="2018-02" db="EMBL/GenBank/DDBJ databases">
        <title>Draft genome sequencing of Rhodococcus opacus KU647198.</title>
        <authorList>
            <person name="Zheng B.-X."/>
        </authorList>
    </citation>
    <scope>NUCLEOTIDE SEQUENCE [LARGE SCALE GENOMIC DNA]</scope>
    <source>
        <strain evidence="5">04-OD7</strain>
    </source>
</reference>
<evidence type="ECO:0000256" key="2">
    <source>
        <dbReference type="ARBA" id="ARBA00023002"/>
    </source>
</evidence>
<evidence type="ECO:0000313" key="5">
    <source>
        <dbReference type="Proteomes" id="UP000239290"/>
    </source>
</evidence>
<comment type="similarity">
    <text evidence="1 3">Belongs to the short-chain dehydrogenases/reductases (SDR) family.</text>
</comment>
<dbReference type="PRINTS" id="PR00081">
    <property type="entry name" value="GDHRDH"/>
</dbReference>
<proteinExistence type="inferred from homology"/>
<dbReference type="Gene3D" id="3.40.50.720">
    <property type="entry name" value="NAD(P)-binding Rossmann-like Domain"/>
    <property type="match status" value="1"/>
</dbReference>
<protein>
    <submittedName>
        <fullName evidence="4">Oxidoreductase</fullName>
    </submittedName>
</protein>
<evidence type="ECO:0000313" key="4">
    <source>
        <dbReference type="EMBL" id="PQP21982.1"/>
    </source>
</evidence>
<dbReference type="RefSeq" id="WP_105418435.1">
    <property type="nucleotide sequence ID" value="NZ_PUIO01000033.1"/>
</dbReference>
<dbReference type="InterPro" id="IPR051911">
    <property type="entry name" value="SDR_oxidoreductase"/>
</dbReference>
<sequence>MADRLRVLITGCSSGIGKATATLLAEGGHDVIATARNPADLSDIRSCERLSLDVTDPSAITKLASLVGEIDVLVNNAGRGMVTPVEHADDAAMETVWATNLLGPIRMIKAFLPSMRERGSGRIVNVSSVAGRRAMPLIGHYAATKHALEAISESLQWEVRGYGIRVVLVEPGAVSTEFSKKRLSGSPEMGPYEEIAAYAARIGSLINASAQTAREVAECVVAAVTMKDPPLRVPTSQGVAKMMADRTGRADREFEQWLFGVGNEPGPSV</sequence>
<dbReference type="Pfam" id="PF00106">
    <property type="entry name" value="adh_short"/>
    <property type="match status" value="1"/>
</dbReference>
<dbReference type="InterPro" id="IPR002347">
    <property type="entry name" value="SDR_fam"/>
</dbReference>
<gene>
    <name evidence="4" type="ORF">C5613_24910</name>
</gene>
<dbReference type="CDD" id="cd05374">
    <property type="entry name" value="17beta-HSD-like_SDR_c"/>
    <property type="match status" value="1"/>
</dbReference>
<dbReference type="GO" id="GO:0016491">
    <property type="term" value="F:oxidoreductase activity"/>
    <property type="evidence" value="ECO:0007669"/>
    <property type="project" value="UniProtKB-KW"/>
</dbReference>
<dbReference type="Proteomes" id="UP000239290">
    <property type="component" value="Unassembled WGS sequence"/>
</dbReference>
<organism evidence="4 5">
    <name type="scientific">Rhodococcus opacus</name>
    <name type="common">Nocardia opaca</name>
    <dbReference type="NCBI Taxonomy" id="37919"/>
    <lineage>
        <taxon>Bacteria</taxon>
        <taxon>Bacillati</taxon>
        <taxon>Actinomycetota</taxon>
        <taxon>Actinomycetes</taxon>
        <taxon>Mycobacteriales</taxon>
        <taxon>Nocardiaceae</taxon>
        <taxon>Rhodococcus</taxon>
    </lineage>
</organism>
<evidence type="ECO:0000256" key="1">
    <source>
        <dbReference type="ARBA" id="ARBA00006484"/>
    </source>
</evidence>
<dbReference type="AlphaFoldDB" id="A0A2S8J624"/>